<accession>A0A101M4L1</accession>
<keyword evidence="1" id="KW-1133">Transmembrane helix</keyword>
<geneLocation type="mitochondrion" evidence="2"/>
<gene>
    <name evidence="2" type="ORF">ABT39_MTgene559</name>
</gene>
<organism evidence="2">
    <name type="scientific">Picea glauca</name>
    <name type="common">White spruce</name>
    <name type="synonym">Pinus glauca</name>
    <dbReference type="NCBI Taxonomy" id="3330"/>
    <lineage>
        <taxon>Eukaryota</taxon>
        <taxon>Viridiplantae</taxon>
        <taxon>Streptophyta</taxon>
        <taxon>Embryophyta</taxon>
        <taxon>Tracheophyta</taxon>
        <taxon>Spermatophyta</taxon>
        <taxon>Pinopsida</taxon>
        <taxon>Pinidae</taxon>
        <taxon>Conifers I</taxon>
        <taxon>Pinales</taxon>
        <taxon>Pinaceae</taxon>
        <taxon>Picea</taxon>
    </lineage>
</organism>
<feature type="transmembrane region" description="Helical" evidence="1">
    <location>
        <begin position="6"/>
        <end position="30"/>
    </location>
</feature>
<dbReference type="EMBL" id="LKAM01000001">
    <property type="protein sequence ID" value="KUM50715.1"/>
    <property type="molecule type" value="Genomic_DNA"/>
</dbReference>
<keyword evidence="1" id="KW-0472">Membrane</keyword>
<proteinExistence type="predicted"/>
<protein>
    <submittedName>
        <fullName evidence="2">Uncharacterized protein</fullName>
    </submittedName>
</protein>
<sequence>MLASPVSIVPLSSFILLIVFLALISVSVAWKYLVLWSPSFSQETLAFCLKNASSVSRAWFNSSNLRISSSASLSISSSASLSLNWFKDSWD</sequence>
<dbReference type="AlphaFoldDB" id="A0A101M4L1"/>
<keyword evidence="2" id="KW-0496">Mitochondrion</keyword>
<reference evidence="2" key="1">
    <citation type="journal article" date="2015" name="Genome Biol. Evol.">
        <title>Organellar Genomes of White Spruce (Picea glauca): Assembly and Annotation.</title>
        <authorList>
            <person name="Jackman S.D."/>
            <person name="Warren R.L."/>
            <person name="Gibb E.A."/>
            <person name="Vandervalk B.P."/>
            <person name="Mohamadi H."/>
            <person name="Chu J."/>
            <person name="Raymond A."/>
            <person name="Pleasance S."/>
            <person name="Coope R."/>
            <person name="Wildung M.R."/>
            <person name="Ritland C.E."/>
            <person name="Bousquet J."/>
            <person name="Jones S.J."/>
            <person name="Bohlmann J."/>
            <person name="Birol I."/>
        </authorList>
    </citation>
    <scope>NUCLEOTIDE SEQUENCE [LARGE SCALE GENOMIC DNA]</scope>
    <source>
        <tissue evidence="2">Flushing bud</tissue>
    </source>
</reference>
<evidence type="ECO:0000313" key="2">
    <source>
        <dbReference type="EMBL" id="KUM50715.1"/>
    </source>
</evidence>
<name>A0A101M4L1_PICGL</name>
<evidence type="ECO:0000256" key="1">
    <source>
        <dbReference type="SAM" id="Phobius"/>
    </source>
</evidence>
<comment type="caution">
    <text evidence="2">The sequence shown here is derived from an EMBL/GenBank/DDBJ whole genome shotgun (WGS) entry which is preliminary data.</text>
</comment>
<keyword evidence="1" id="KW-0812">Transmembrane</keyword>